<keyword evidence="3" id="KW-0238">DNA-binding</keyword>
<dbReference type="PROSITE" id="PS50888">
    <property type="entry name" value="BHLH"/>
    <property type="match status" value="1"/>
</dbReference>
<feature type="domain" description="BHLH" evidence="6">
    <location>
        <begin position="63"/>
        <end position="115"/>
    </location>
</feature>
<keyword evidence="4" id="KW-0804">Transcription</keyword>
<gene>
    <name evidence="7" type="ORF">BOLC4T28389H</name>
</gene>
<dbReference type="GO" id="GO:0000981">
    <property type="term" value="F:DNA-binding transcription factor activity, RNA polymerase II-specific"/>
    <property type="evidence" value="ECO:0007669"/>
    <property type="project" value="TreeGrafter"/>
</dbReference>
<evidence type="ECO:0000256" key="2">
    <source>
        <dbReference type="ARBA" id="ARBA00023015"/>
    </source>
</evidence>
<keyword evidence="5" id="KW-0539">Nucleus</keyword>
<dbReference type="SUPFAM" id="SSF47459">
    <property type="entry name" value="HLH, helix-loop-helix DNA-binding domain"/>
    <property type="match status" value="1"/>
</dbReference>
<dbReference type="FunFam" id="4.10.280.10:FF:000074">
    <property type="entry name" value="Transcription factor ORG2"/>
    <property type="match status" value="1"/>
</dbReference>
<dbReference type="Pfam" id="PF00010">
    <property type="entry name" value="HLH"/>
    <property type="match status" value="1"/>
</dbReference>
<comment type="subcellular location">
    <subcellularLocation>
        <location evidence="1">Nucleus</location>
    </subcellularLocation>
</comment>
<keyword evidence="2" id="KW-0805">Transcription regulation</keyword>
<dbReference type="InterPro" id="IPR015660">
    <property type="entry name" value="MASH1/Ascl1a-like"/>
</dbReference>
<dbReference type="InterPro" id="IPR011598">
    <property type="entry name" value="bHLH_dom"/>
</dbReference>
<dbReference type="Gene3D" id="4.10.280.10">
    <property type="entry name" value="Helix-loop-helix DNA-binding domain"/>
    <property type="match status" value="1"/>
</dbReference>
<evidence type="ECO:0000256" key="4">
    <source>
        <dbReference type="ARBA" id="ARBA00023163"/>
    </source>
</evidence>
<evidence type="ECO:0000313" key="7">
    <source>
        <dbReference type="EMBL" id="VDD15893.1"/>
    </source>
</evidence>
<dbReference type="GO" id="GO:0000977">
    <property type="term" value="F:RNA polymerase II transcription regulatory region sequence-specific DNA binding"/>
    <property type="evidence" value="ECO:0007669"/>
    <property type="project" value="TreeGrafter"/>
</dbReference>
<protein>
    <recommendedName>
        <fullName evidence="6">BHLH domain-containing protein</fullName>
    </recommendedName>
</protein>
<evidence type="ECO:0000256" key="5">
    <source>
        <dbReference type="ARBA" id="ARBA00023242"/>
    </source>
</evidence>
<dbReference type="CDD" id="cd18914">
    <property type="entry name" value="bHLH_AtORG2_like"/>
    <property type="match status" value="1"/>
</dbReference>
<dbReference type="GO" id="GO:0046983">
    <property type="term" value="F:protein dimerization activity"/>
    <property type="evidence" value="ECO:0007669"/>
    <property type="project" value="InterPro"/>
</dbReference>
<dbReference type="AlphaFoldDB" id="A0A3P6CBZ9"/>
<dbReference type="SMART" id="SM00353">
    <property type="entry name" value="HLH"/>
    <property type="match status" value="1"/>
</dbReference>
<sequence length="239" mass="26740">MCALVPPLFPNFGWPCGDQGFYVNDDVANTFLDFPLPDLEVAHQNIVSSERHRTLGLQNPVLMKKLNHNASERGRRKKINEMFSALRSCLPSTNQSKKLSVSATVSQALEYIPELQEQVNMLIKKKDELSFQISGQKDLLNTNQNDKPEKGVTGYASTVSATNLGETGLMVQISSLQTVKCSFGNVLSGLEEDGLVLVDASSSRSQGERLFYTLHLQMDNCNLNFEELRSRLLYLYEKC</sequence>
<dbReference type="GO" id="GO:0090575">
    <property type="term" value="C:RNA polymerase II transcription regulator complex"/>
    <property type="evidence" value="ECO:0007669"/>
    <property type="project" value="TreeGrafter"/>
</dbReference>
<proteinExistence type="predicted"/>
<name>A0A3P6CBZ9_BRAOL</name>
<dbReference type="GO" id="GO:0010106">
    <property type="term" value="P:cellular response to iron ion starvation"/>
    <property type="evidence" value="ECO:0007669"/>
    <property type="project" value="UniProtKB-ARBA"/>
</dbReference>
<evidence type="ECO:0000256" key="1">
    <source>
        <dbReference type="ARBA" id="ARBA00004123"/>
    </source>
</evidence>
<organism evidence="7">
    <name type="scientific">Brassica oleracea</name>
    <name type="common">Wild cabbage</name>
    <dbReference type="NCBI Taxonomy" id="3712"/>
    <lineage>
        <taxon>Eukaryota</taxon>
        <taxon>Viridiplantae</taxon>
        <taxon>Streptophyta</taxon>
        <taxon>Embryophyta</taxon>
        <taxon>Tracheophyta</taxon>
        <taxon>Spermatophyta</taxon>
        <taxon>Magnoliopsida</taxon>
        <taxon>eudicotyledons</taxon>
        <taxon>Gunneridae</taxon>
        <taxon>Pentapetalae</taxon>
        <taxon>rosids</taxon>
        <taxon>malvids</taxon>
        <taxon>Brassicales</taxon>
        <taxon>Brassicaceae</taxon>
        <taxon>Brassiceae</taxon>
        <taxon>Brassica</taxon>
    </lineage>
</organism>
<reference evidence="7" key="1">
    <citation type="submission" date="2018-11" db="EMBL/GenBank/DDBJ databases">
        <authorList>
            <consortium name="Genoscope - CEA"/>
            <person name="William W."/>
        </authorList>
    </citation>
    <scope>NUCLEOTIDE SEQUENCE</scope>
</reference>
<accession>A0A3P6CBZ9</accession>
<evidence type="ECO:0000259" key="6">
    <source>
        <dbReference type="PROSITE" id="PS50888"/>
    </source>
</evidence>
<dbReference type="InterPro" id="IPR036638">
    <property type="entry name" value="HLH_DNA-bd_sf"/>
</dbReference>
<dbReference type="PANTHER" id="PTHR13935">
    <property type="entry name" value="ACHAETE-SCUTE TRANSCRIPTION FACTOR-RELATED"/>
    <property type="match status" value="1"/>
</dbReference>
<evidence type="ECO:0000256" key="3">
    <source>
        <dbReference type="ARBA" id="ARBA00023125"/>
    </source>
</evidence>
<dbReference type="EMBL" id="LR031873">
    <property type="protein sequence ID" value="VDD15893.1"/>
    <property type="molecule type" value="Genomic_DNA"/>
</dbReference>
<dbReference type="PANTHER" id="PTHR13935:SF129">
    <property type="entry name" value="BHLH DOMAIN-CONTAINING PROTEIN"/>
    <property type="match status" value="1"/>
</dbReference>